<dbReference type="InterPro" id="IPR042099">
    <property type="entry name" value="ANL_N_sf"/>
</dbReference>
<dbReference type="Gene3D" id="3.30.300.30">
    <property type="match status" value="1"/>
</dbReference>
<name>A0A541B9R9_9NOCA</name>
<proteinExistence type="inferred from homology"/>
<dbReference type="GO" id="GO:0006631">
    <property type="term" value="P:fatty acid metabolic process"/>
    <property type="evidence" value="ECO:0007669"/>
    <property type="project" value="TreeGrafter"/>
</dbReference>
<dbReference type="OrthoDB" id="9803968at2"/>
<dbReference type="Pfam" id="PF00501">
    <property type="entry name" value="AMP-binding"/>
    <property type="match status" value="1"/>
</dbReference>
<keyword evidence="6" id="KW-1185">Reference proteome</keyword>
<dbReference type="Pfam" id="PF13193">
    <property type="entry name" value="AMP-binding_C"/>
    <property type="match status" value="1"/>
</dbReference>
<evidence type="ECO:0000313" key="5">
    <source>
        <dbReference type="EMBL" id="TQF69023.1"/>
    </source>
</evidence>
<organism evidence="5 6">
    <name type="scientific">Rhodococcus spelaei</name>
    <dbReference type="NCBI Taxonomy" id="2546320"/>
    <lineage>
        <taxon>Bacteria</taxon>
        <taxon>Bacillati</taxon>
        <taxon>Actinomycetota</taxon>
        <taxon>Actinomycetes</taxon>
        <taxon>Mycobacteriales</taxon>
        <taxon>Nocardiaceae</taxon>
        <taxon>Rhodococcus</taxon>
    </lineage>
</organism>
<sequence>MTTSTDPQAYLAAVVSRLTGPDAPFELVEEDVRGARMPVMRERKQAVHELLTASLAHGDRDYLVTEDRRLSFREHGEQVAAFAKVLADEYGVGKGDRVGILAANTVEWVIAFWATQSLGAIAVGLNAWWVPREIEYGVALTTPKVLIVDAKRAALVAESDVDLPVLTMEQDVPRLIEANRGAELRTADVDEDDPSVILFTSGTSGKPKGALHSQRNLIAVSDYHRYSDAMIDAFSGREYDPNRPSDARYLLSSPLFHIASLHNIIVPKAVSGSAIIMTQGAFDVDRVLALVEREKITNWGAVPTMAARLIEHGNVRKYDTSSMTAFSLASAPSSVAFKQRLREEVPFAKNSLVDSYGLTECSTGIAVATPIDVEQFPGTLGRPIFGVALEIRDPFGDVLPEGEEGEVCVRSPYVMLGYWENPEATAASIREGGWLHTGDFGRMDSGRLRLTGRRSDLILRGGENIYPTEIEQVLDEHPDVVECAVVGEAHEDLGQEVAAIVVVRAGATVGEEELRQFATERLSYFKVPTRWRLTTEPLPRNATGKVSRMKVKF</sequence>
<dbReference type="Gene3D" id="3.40.50.12780">
    <property type="entry name" value="N-terminal domain of ligase-like"/>
    <property type="match status" value="1"/>
</dbReference>
<dbReference type="EMBL" id="VIGH01000004">
    <property type="protein sequence ID" value="TQF69023.1"/>
    <property type="molecule type" value="Genomic_DNA"/>
</dbReference>
<protein>
    <submittedName>
        <fullName evidence="5">Acyl--CoA ligase</fullName>
    </submittedName>
</protein>
<comment type="caution">
    <text evidence="5">The sequence shown here is derived from an EMBL/GenBank/DDBJ whole genome shotgun (WGS) entry which is preliminary data.</text>
</comment>
<dbReference type="InterPro" id="IPR020845">
    <property type="entry name" value="AMP-binding_CS"/>
</dbReference>
<feature type="domain" description="AMP-binding enzyme C-terminal" evidence="4">
    <location>
        <begin position="469"/>
        <end position="545"/>
    </location>
</feature>
<reference evidence="5 6" key="1">
    <citation type="submission" date="2019-06" db="EMBL/GenBank/DDBJ databases">
        <title>Rhodococcus spaelei sp. nov., isolated from a cave.</title>
        <authorList>
            <person name="Lee S.D."/>
        </authorList>
    </citation>
    <scope>NUCLEOTIDE SEQUENCE [LARGE SCALE GENOMIC DNA]</scope>
    <source>
        <strain evidence="5 6">C9-5</strain>
    </source>
</reference>
<dbReference type="RefSeq" id="WP_142098374.1">
    <property type="nucleotide sequence ID" value="NZ_VIGH01000004.1"/>
</dbReference>
<evidence type="ECO:0000259" key="4">
    <source>
        <dbReference type="Pfam" id="PF13193"/>
    </source>
</evidence>
<gene>
    <name evidence="5" type="ORF">FK531_09570</name>
</gene>
<dbReference type="PANTHER" id="PTHR43201:SF5">
    <property type="entry name" value="MEDIUM-CHAIN ACYL-COA LIGASE ACSF2, MITOCHONDRIAL"/>
    <property type="match status" value="1"/>
</dbReference>
<dbReference type="AlphaFoldDB" id="A0A541B9R9"/>
<feature type="domain" description="AMP-dependent synthetase/ligase" evidence="3">
    <location>
        <begin position="56"/>
        <end position="419"/>
    </location>
</feature>
<dbReference type="InterPro" id="IPR025110">
    <property type="entry name" value="AMP-bd_C"/>
</dbReference>
<dbReference type="GO" id="GO:0031956">
    <property type="term" value="F:medium-chain fatty acid-CoA ligase activity"/>
    <property type="evidence" value="ECO:0007669"/>
    <property type="project" value="TreeGrafter"/>
</dbReference>
<dbReference type="PROSITE" id="PS00455">
    <property type="entry name" value="AMP_BINDING"/>
    <property type="match status" value="1"/>
</dbReference>
<evidence type="ECO:0000313" key="6">
    <source>
        <dbReference type="Proteomes" id="UP000316256"/>
    </source>
</evidence>
<evidence type="ECO:0000256" key="1">
    <source>
        <dbReference type="ARBA" id="ARBA00006432"/>
    </source>
</evidence>
<evidence type="ECO:0000256" key="2">
    <source>
        <dbReference type="ARBA" id="ARBA00022598"/>
    </source>
</evidence>
<accession>A0A541B9R9</accession>
<dbReference type="SUPFAM" id="SSF56801">
    <property type="entry name" value="Acetyl-CoA synthetase-like"/>
    <property type="match status" value="1"/>
</dbReference>
<keyword evidence="2 5" id="KW-0436">Ligase</keyword>
<dbReference type="Proteomes" id="UP000316256">
    <property type="component" value="Unassembled WGS sequence"/>
</dbReference>
<dbReference type="PANTHER" id="PTHR43201">
    <property type="entry name" value="ACYL-COA SYNTHETASE"/>
    <property type="match status" value="1"/>
</dbReference>
<dbReference type="InterPro" id="IPR000873">
    <property type="entry name" value="AMP-dep_synth/lig_dom"/>
</dbReference>
<evidence type="ECO:0000259" key="3">
    <source>
        <dbReference type="Pfam" id="PF00501"/>
    </source>
</evidence>
<dbReference type="InterPro" id="IPR045851">
    <property type="entry name" value="AMP-bd_C_sf"/>
</dbReference>
<comment type="similarity">
    <text evidence="1">Belongs to the ATP-dependent AMP-binding enzyme family.</text>
</comment>